<proteinExistence type="predicted"/>
<keyword evidence="2" id="KW-1185">Reference proteome</keyword>
<dbReference type="AlphaFoldDB" id="A0AAV4PIM4"/>
<dbReference type="EMBL" id="BPLR01004586">
    <property type="protein sequence ID" value="GIX95958.1"/>
    <property type="molecule type" value="Genomic_DNA"/>
</dbReference>
<protein>
    <submittedName>
        <fullName evidence="1">Uncharacterized protein</fullName>
    </submittedName>
</protein>
<organism evidence="1 2">
    <name type="scientific">Caerostris extrusa</name>
    <name type="common">Bark spider</name>
    <name type="synonym">Caerostris bankana</name>
    <dbReference type="NCBI Taxonomy" id="172846"/>
    <lineage>
        <taxon>Eukaryota</taxon>
        <taxon>Metazoa</taxon>
        <taxon>Ecdysozoa</taxon>
        <taxon>Arthropoda</taxon>
        <taxon>Chelicerata</taxon>
        <taxon>Arachnida</taxon>
        <taxon>Araneae</taxon>
        <taxon>Araneomorphae</taxon>
        <taxon>Entelegynae</taxon>
        <taxon>Araneoidea</taxon>
        <taxon>Araneidae</taxon>
        <taxon>Caerostris</taxon>
    </lineage>
</organism>
<name>A0AAV4PIM4_CAEEX</name>
<accession>A0AAV4PIM4</accession>
<evidence type="ECO:0000313" key="2">
    <source>
        <dbReference type="Proteomes" id="UP001054945"/>
    </source>
</evidence>
<gene>
    <name evidence="1" type="ORF">CEXT_160481</name>
</gene>
<sequence>MQSGKRAQEADFERQWLEGIAFPLPDSESLEETGHLQIQLRPELLPELTIGLRPRAASQNTDLRETTFKVWLHPGDSRVLRESANDECYRSKFILERNLCIIFEARELLTDRQLGTKRSRLKFPNFVSLTYAK</sequence>
<comment type="caution">
    <text evidence="1">The sequence shown here is derived from an EMBL/GenBank/DDBJ whole genome shotgun (WGS) entry which is preliminary data.</text>
</comment>
<dbReference type="Proteomes" id="UP001054945">
    <property type="component" value="Unassembled WGS sequence"/>
</dbReference>
<evidence type="ECO:0000313" key="1">
    <source>
        <dbReference type="EMBL" id="GIX95958.1"/>
    </source>
</evidence>
<reference evidence="1 2" key="1">
    <citation type="submission" date="2021-06" db="EMBL/GenBank/DDBJ databases">
        <title>Caerostris extrusa draft genome.</title>
        <authorList>
            <person name="Kono N."/>
            <person name="Arakawa K."/>
        </authorList>
    </citation>
    <scope>NUCLEOTIDE SEQUENCE [LARGE SCALE GENOMIC DNA]</scope>
</reference>